<dbReference type="InterPro" id="IPR013216">
    <property type="entry name" value="Methyltransf_11"/>
</dbReference>
<name>A0AAJ2VV84_9GAMM</name>
<evidence type="ECO:0000313" key="2">
    <source>
        <dbReference type="EMBL" id="MDX5979360.1"/>
    </source>
</evidence>
<gene>
    <name evidence="2" type="ORF">SIL78_17585</name>
</gene>
<keyword evidence="2" id="KW-0489">Methyltransferase</keyword>
<comment type="caution">
    <text evidence="2">The sequence shown here is derived from an EMBL/GenBank/DDBJ whole genome shotgun (WGS) entry which is preliminary data.</text>
</comment>
<dbReference type="CDD" id="cd02440">
    <property type="entry name" value="AdoMet_MTases"/>
    <property type="match status" value="1"/>
</dbReference>
<proteinExistence type="predicted"/>
<dbReference type="GO" id="GO:0032259">
    <property type="term" value="P:methylation"/>
    <property type="evidence" value="ECO:0007669"/>
    <property type="project" value="UniProtKB-KW"/>
</dbReference>
<accession>A0AAJ2VV84</accession>
<dbReference type="Pfam" id="PF08241">
    <property type="entry name" value="Methyltransf_11"/>
    <property type="match status" value="1"/>
</dbReference>
<sequence length="246" mass="27758">MSQQFDELAALYEKMAEWPFRKYCEIPSTIETLGDLSGLSILDFGCGSGFYTRLLKKHGAKEVVGYDISSGMISYARRREEKEQHGISYLDNKDSIPGNHFDIVLSVYTLPYAKNLAGLMELCGDMVRPIIPGGRLVTLPLHPNYALQTSYYRPYGFDLISSTTTPRTDETPLKLHLCKPPYDDFVTAYYWSSEALTSALEQSGVKNIEWQNFQVTDEGNEAHKSSFWEAYQTCPHSIILSGHKGV</sequence>
<evidence type="ECO:0000313" key="3">
    <source>
        <dbReference type="Proteomes" id="UP001276761"/>
    </source>
</evidence>
<dbReference type="GO" id="GO:0008757">
    <property type="term" value="F:S-adenosylmethionine-dependent methyltransferase activity"/>
    <property type="evidence" value="ECO:0007669"/>
    <property type="project" value="InterPro"/>
</dbReference>
<feature type="domain" description="Methyltransferase type 11" evidence="1">
    <location>
        <begin position="42"/>
        <end position="137"/>
    </location>
</feature>
<dbReference type="Gene3D" id="3.40.50.150">
    <property type="entry name" value="Vaccinia Virus protein VP39"/>
    <property type="match status" value="1"/>
</dbReference>
<dbReference type="PANTHER" id="PTHR42912:SF93">
    <property type="entry name" value="N6-ADENOSINE-METHYLTRANSFERASE TMT1A"/>
    <property type="match status" value="1"/>
</dbReference>
<evidence type="ECO:0000259" key="1">
    <source>
        <dbReference type="Pfam" id="PF08241"/>
    </source>
</evidence>
<keyword evidence="2" id="KW-0808">Transferase</keyword>
<dbReference type="InterPro" id="IPR050508">
    <property type="entry name" value="Methyltransf_Superfamily"/>
</dbReference>
<dbReference type="PANTHER" id="PTHR42912">
    <property type="entry name" value="METHYLTRANSFERASE"/>
    <property type="match status" value="1"/>
</dbReference>
<organism evidence="2 3">
    <name type="scientific">Vreelandella alkaliphila</name>
    <dbReference type="NCBI Taxonomy" id="272774"/>
    <lineage>
        <taxon>Bacteria</taxon>
        <taxon>Pseudomonadati</taxon>
        <taxon>Pseudomonadota</taxon>
        <taxon>Gammaproteobacteria</taxon>
        <taxon>Oceanospirillales</taxon>
        <taxon>Halomonadaceae</taxon>
        <taxon>Vreelandella</taxon>
    </lineage>
</organism>
<dbReference type="SUPFAM" id="SSF53335">
    <property type="entry name" value="S-adenosyl-L-methionine-dependent methyltransferases"/>
    <property type="match status" value="1"/>
</dbReference>
<dbReference type="InterPro" id="IPR029063">
    <property type="entry name" value="SAM-dependent_MTases_sf"/>
</dbReference>
<dbReference type="EC" id="2.1.-.-" evidence="2"/>
<dbReference type="RefSeq" id="WP_198350242.1">
    <property type="nucleotide sequence ID" value="NZ_JABASV010000023.1"/>
</dbReference>
<reference evidence="2" key="1">
    <citation type="submission" date="2023-11" db="EMBL/GenBank/DDBJ databases">
        <title>MicrobeMod: A computational toolkit for identifying prokaryotic methylation and restriction-modification with nanopore sequencing.</title>
        <authorList>
            <person name="Crits-Christoph A."/>
            <person name="Kang S.C."/>
            <person name="Lee H."/>
            <person name="Ostrov N."/>
        </authorList>
    </citation>
    <scope>NUCLEOTIDE SEQUENCE</scope>
    <source>
        <strain evidence="2">ATCC BAA-953</strain>
    </source>
</reference>
<dbReference type="Proteomes" id="UP001276761">
    <property type="component" value="Unassembled WGS sequence"/>
</dbReference>
<dbReference type="GeneID" id="303167346"/>
<dbReference type="AlphaFoldDB" id="A0AAJ2VV84"/>
<protein>
    <submittedName>
        <fullName evidence="2">Class I SAM-dependent methyltransferase</fullName>
        <ecNumber evidence="2">2.1.-.-</ecNumber>
    </submittedName>
</protein>
<dbReference type="EMBL" id="JAWXXT010000001">
    <property type="protein sequence ID" value="MDX5979360.1"/>
    <property type="molecule type" value="Genomic_DNA"/>
</dbReference>